<keyword evidence="2" id="KW-0285">Flavoprotein</keyword>
<keyword evidence="3" id="KW-0274">FAD</keyword>
<dbReference type="PROSITE" id="PS51257">
    <property type="entry name" value="PROKAR_LIPOPROTEIN"/>
    <property type="match status" value="1"/>
</dbReference>
<dbReference type="PANTHER" id="PTHR43735:SF3">
    <property type="entry name" value="FERROPTOSIS SUPPRESSOR PROTEIN 1"/>
    <property type="match status" value="1"/>
</dbReference>
<accession>A0A9P6PXN9</accession>
<dbReference type="InterPro" id="IPR023753">
    <property type="entry name" value="FAD/NAD-binding_dom"/>
</dbReference>
<dbReference type="OrthoDB" id="202203at2759"/>
<dbReference type="Proteomes" id="UP000726737">
    <property type="component" value="Unassembled WGS sequence"/>
</dbReference>
<evidence type="ECO:0000313" key="6">
    <source>
        <dbReference type="EMBL" id="KAG0254127.1"/>
    </source>
</evidence>
<evidence type="ECO:0000256" key="2">
    <source>
        <dbReference type="ARBA" id="ARBA00022630"/>
    </source>
</evidence>
<keyword evidence="7" id="KW-1185">Reference proteome</keyword>
<evidence type="ECO:0000313" key="7">
    <source>
        <dbReference type="Proteomes" id="UP000726737"/>
    </source>
</evidence>
<organism evidence="6 7">
    <name type="scientific">Mortierella polycephala</name>
    <dbReference type="NCBI Taxonomy" id="41804"/>
    <lineage>
        <taxon>Eukaryota</taxon>
        <taxon>Fungi</taxon>
        <taxon>Fungi incertae sedis</taxon>
        <taxon>Mucoromycota</taxon>
        <taxon>Mortierellomycotina</taxon>
        <taxon>Mortierellomycetes</taxon>
        <taxon>Mortierellales</taxon>
        <taxon>Mortierellaceae</taxon>
        <taxon>Mortierella</taxon>
    </lineage>
</organism>
<name>A0A9P6PXN9_9FUNG</name>
<sequence length="417" mass="46218">MSNSIKDNTRTTNIVVIGGSYGGIACINALQQKIPKDSNVTITLIESRDARYHCIASYRALVQKDFVKNTWIPYTNLFPKDSPHKVVRGHVQHILHDHVLLEEAAGNPQRVDFNFLVIATGSMIPAPAKFRVRSSTEGIKLMDKTREDVEQSSKIVVVGGGACGVELAGEIKYAHPTKSVTLIHDMPHLVDYPNFPQSFKDEAKRYLEKQGVEVVLNERVEIDGLSRENSVQKADRTVKFKGSDRTIQSDLQFFSIGIQVDTSILSTLCPAESETKDSFDVETILVPRTRAIRVRPTLQLDHDAFPHIFAIGDISNADPVPTCMAAIAAGETCARNLIKLIHKLPGDDKHGYHCRSRDALEDYVPIRAQMVLAMNPTGGVSHLPIVGTWFGSAAAYLVKSGDLFTGRFWREMNMARP</sequence>
<dbReference type="PRINTS" id="PR00368">
    <property type="entry name" value="FADPNR"/>
</dbReference>
<dbReference type="GO" id="GO:0005737">
    <property type="term" value="C:cytoplasm"/>
    <property type="evidence" value="ECO:0007669"/>
    <property type="project" value="TreeGrafter"/>
</dbReference>
<keyword evidence="4" id="KW-0560">Oxidoreductase</keyword>
<evidence type="ECO:0000256" key="1">
    <source>
        <dbReference type="ARBA" id="ARBA00006442"/>
    </source>
</evidence>
<dbReference type="GO" id="GO:0050660">
    <property type="term" value="F:flavin adenine dinucleotide binding"/>
    <property type="evidence" value="ECO:0007669"/>
    <property type="project" value="TreeGrafter"/>
</dbReference>
<dbReference type="SUPFAM" id="SSF51905">
    <property type="entry name" value="FAD/NAD(P)-binding domain"/>
    <property type="match status" value="2"/>
</dbReference>
<dbReference type="EMBL" id="JAAAJA010000419">
    <property type="protein sequence ID" value="KAG0254127.1"/>
    <property type="molecule type" value="Genomic_DNA"/>
</dbReference>
<protein>
    <submittedName>
        <fullName evidence="6">Apoptosis-inducing factor 2</fullName>
    </submittedName>
</protein>
<proteinExistence type="inferred from homology"/>
<comment type="caution">
    <text evidence="6">The sequence shown here is derived from an EMBL/GenBank/DDBJ whole genome shotgun (WGS) entry which is preliminary data.</text>
</comment>
<evidence type="ECO:0000259" key="5">
    <source>
        <dbReference type="Pfam" id="PF07992"/>
    </source>
</evidence>
<evidence type="ECO:0000256" key="3">
    <source>
        <dbReference type="ARBA" id="ARBA00022827"/>
    </source>
</evidence>
<dbReference type="InterPro" id="IPR036188">
    <property type="entry name" value="FAD/NAD-bd_sf"/>
</dbReference>
<dbReference type="GO" id="GO:0004174">
    <property type="term" value="F:electron-transferring-flavoprotein dehydrogenase activity"/>
    <property type="evidence" value="ECO:0007669"/>
    <property type="project" value="TreeGrafter"/>
</dbReference>
<dbReference type="Pfam" id="PF07992">
    <property type="entry name" value="Pyr_redox_2"/>
    <property type="match status" value="1"/>
</dbReference>
<dbReference type="PANTHER" id="PTHR43735">
    <property type="entry name" value="APOPTOSIS-INDUCING FACTOR 1"/>
    <property type="match status" value="1"/>
</dbReference>
<reference evidence="6" key="1">
    <citation type="journal article" date="2020" name="Fungal Divers.">
        <title>Resolving the Mortierellaceae phylogeny through synthesis of multi-gene phylogenetics and phylogenomics.</title>
        <authorList>
            <person name="Vandepol N."/>
            <person name="Liber J."/>
            <person name="Desiro A."/>
            <person name="Na H."/>
            <person name="Kennedy M."/>
            <person name="Barry K."/>
            <person name="Grigoriev I.V."/>
            <person name="Miller A.N."/>
            <person name="O'Donnell K."/>
            <person name="Stajich J.E."/>
            <person name="Bonito G."/>
        </authorList>
    </citation>
    <scope>NUCLEOTIDE SEQUENCE</scope>
    <source>
        <strain evidence="6">KOD948</strain>
    </source>
</reference>
<dbReference type="AlphaFoldDB" id="A0A9P6PXN9"/>
<evidence type="ECO:0000256" key="4">
    <source>
        <dbReference type="ARBA" id="ARBA00023002"/>
    </source>
</evidence>
<comment type="similarity">
    <text evidence="1">Belongs to the FAD-dependent oxidoreductase family.</text>
</comment>
<dbReference type="Gene3D" id="3.50.50.100">
    <property type="match status" value="1"/>
</dbReference>
<gene>
    <name evidence="6" type="primary">AIFM2_2</name>
    <name evidence="6" type="ORF">BG011_005948</name>
</gene>
<feature type="domain" description="FAD/NAD(P)-binding" evidence="5">
    <location>
        <begin position="13"/>
        <end position="324"/>
    </location>
</feature>
<dbReference type="PRINTS" id="PR00411">
    <property type="entry name" value="PNDRDTASEI"/>
</dbReference>